<dbReference type="PRINTS" id="PR00725">
    <property type="entry name" value="DADACBPTASE1"/>
</dbReference>
<feature type="active site" evidence="7">
    <location>
        <position position="225"/>
    </location>
</feature>
<dbReference type="Gene3D" id="3.40.710.10">
    <property type="entry name" value="DD-peptidase/beta-lactamase superfamily"/>
    <property type="match status" value="1"/>
</dbReference>
<evidence type="ECO:0000256" key="5">
    <source>
        <dbReference type="ARBA" id="ARBA00022984"/>
    </source>
</evidence>
<dbReference type="GO" id="GO:0008360">
    <property type="term" value="P:regulation of cell shape"/>
    <property type="evidence" value="ECO:0007669"/>
    <property type="project" value="UniProtKB-KW"/>
</dbReference>
<sequence length="405" mass="44074">MTPEEERQIRWKKRIEEMKKAKRRRELLYKWGGLGAGAAVLLIAAAAAGSLFFHKTTDTAGPEAARGRIERAAVREEIPKIPESTNHFMSKEEAALAAQLPEGSDVPLAGPSSVSGGLWEVNDDSGSFGFNESIVSEYGILVDVDGAAVLAQRAARTRMNPASMTKILTVLVAAERLTEEDLEQTVPITIEITDYCFINECSVTGFERDEVVPVRDLFYGTVLPSGADASLALANYVAGSHEAFVDLMNAKLAELGLAETSHFTNCVGLYDENHYSTAYDMAVMLKAAADNEFCRQLLSARTYTTTQTKEHPEGLVISNWFLRRIEDKDVHGEVVCGKTGYVDQSGSCAASLAVGSDGKEYICVTAASNSKWRCIDDQVELYQRFLPEMTPEPGTPETPPGSEGP</sequence>
<evidence type="ECO:0000256" key="7">
    <source>
        <dbReference type="PIRSR" id="PIRSR618044-1"/>
    </source>
</evidence>
<dbReference type="Pfam" id="PF00768">
    <property type="entry name" value="Peptidase_S11"/>
    <property type="match status" value="1"/>
</dbReference>
<feature type="binding site" evidence="8">
    <location>
        <position position="338"/>
    </location>
    <ligand>
        <name>substrate</name>
    </ligand>
</feature>
<dbReference type="Proteomes" id="UP000236311">
    <property type="component" value="Unassembled WGS sequence"/>
</dbReference>
<dbReference type="SUPFAM" id="SSF56601">
    <property type="entry name" value="beta-lactamase/transpeptidase-like"/>
    <property type="match status" value="1"/>
</dbReference>
<evidence type="ECO:0000256" key="1">
    <source>
        <dbReference type="ARBA" id="ARBA00007164"/>
    </source>
</evidence>
<evidence type="ECO:0000256" key="6">
    <source>
        <dbReference type="ARBA" id="ARBA00023316"/>
    </source>
</evidence>
<comment type="similarity">
    <text evidence="1 9">Belongs to the peptidase S11 family.</text>
</comment>
<evidence type="ECO:0000313" key="13">
    <source>
        <dbReference type="Proteomes" id="UP000236311"/>
    </source>
</evidence>
<evidence type="ECO:0000256" key="3">
    <source>
        <dbReference type="ARBA" id="ARBA00022801"/>
    </source>
</evidence>
<evidence type="ECO:0000313" key="12">
    <source>
        <dbReference type="EMBL" id="SOY30427.1"/>
    </source>
</evidence>
<dbReference type="PANTHER" id="PTHR21581">
    <property type="entry name" value="D-ALANYL-D-ALANINE CARBOXYPEPTIDASE"/>
    <property type="match status" value="1"/>
</dbReference>
<evidence type="ECO:0000256" key="10">
    <source>
        <dbReference type="SAM" id="Phobius"/>
    </source>
</evidence>
<dbReference type="GO" id="GO:0009002">
    <property type="term" value="F:serine-type D-Ala-D-Ala carboxypeptidase activity"/>
    <property type="evidence" value="ECO:0007669"/>
    <property type="project" value="UniProtKB-EC"/>
</dbReference>
<feature type="domain" description="Peptidase S11 D-alanyl-D-alanine carboxypeptidase A N-terminal" evidence="11">
    <location>
        <begin position="133"/>
        <end position="363"/>
    </location>
</feature>
<keyword evidence="10" id="KW-0472">Membrane</keyword>
<accession>A0A2K4ZIW9</accession>
<keyword evidence="5" id="KW-0573">Peptidoglycan synthesis</keyword>
<dbReference type="EC" id="3.4.16.4" evidence="12"/>
<evidence type="ECO:0000256" key="8">
    <source>
        <dbReference type="PIRSR" id="PIRSR618044-2"/>
    </source>
</evidence>
<reference evidence="12 13" key="1">
    <citation type="submission" date="2018-01" db="EMBL/GenBank/DDBJ databases">
        <authorList>
            <person name="Gaut B.S."/>
            <person name="Morton B.R."/>
            <person name="Clegg M.T."/>
            <person name="Duvall M.R."/>
        </authorList>
    </citation>
    <scope>NUCLEOTIDE SEQUENCE [LARGE SCALE GENOMIC DNA]</scope>
    <source>
        <strain evidence="12">GP69</strain>
    </source>
</reference>
<dbReference type="InterPro" id="IPR001967">
    <property type="entry name" value="Peptidase_S11_N"/>
</dbReference>
<gene>
    <name evidence="12" type="primary">dacF_2</name>
    <name evidence="12" type="ORF">AMURIS_03154</name>
</gene>
<keyword evidence="13" id="KW-1185">Reference proteome</keyword>
<keyword evidence="3 12" id="KW-0378">Hydrolase</keyword>
<dbReference type="OrthoDB" id="9791132at2"/>
<dbReference type="InterPro" id="IPR012338">
    <property type="entry name" value="Beta-lactam/transpept-like"/>
</dbReference>
<dbReference type="GO" id="GO:0009252">
    <property type="term" value="P:peptidoglycan biosynthetic process"/>
    <property type="evidence" value="ECO:0007669"/>
    <property type="project" value="UniProtKB-KW"/>
</dbReference>
<organism evidence="12 13">
    <name type="scientific">Acetatifactor muris</name>
    <dbReference type="NCBI Taxonomy" id="879566"/>
    <lineage>
        <taxon>Bacteria</taxon>
        <taxon>Bacillati</taxon>
        <taxon>Bacillota</taxon>
        <taxon>Clostridia</taxon>
        <taxon>Lachnospirales</taxon>
        <taxon>Lachnospiraceae</taxon>
        <taxon>Acetatifactor</taxon>
    </lineage>
</organism>
<keyword evidence="4" id="KW-0133">Cell shape</keyword>
<dbReference type="GO" id="GO:0006508">
    <property type="term" value="P:proteolysis"/>
    <property type="evidence" value="ECO:0007669"/>
    <property type="project" value="InterPro"/>
</dbReference>
<feature type="active site" description="Acyl-ester intermediate" evidence="7">
    <location>
        <position position="163"/>
    </location>
</feature>
<dbReference type="PANTHER" id="PTHR21581:SF33">
    <property type="entry name" value="D-ALANYL-D-ALANINE CARBOXYPEPTIDASE DACB"/>
    <property type="match status" value="1"/>
</dbReference>
<evidence type="ECO:0000256" key="4">
    <source>
        <dbReference type="ARBA" id="ARBA00022960"/>
    </source>
</evidence>
<dbReference type="InterPro" id="IPR018044">
    <property type="entry name" value="Peptidase_S11"/>
</dbReference>
<evidence type="ECO:0000256" key="2">
    <source>
        <dbReference type="ARBA" id="ARBA00022729"/>
    </source>
</evidence>
<keyword evidence="6" id="KW-0961">Cell wall biogenesis/degradation</keyword>
<dbReference type="EMBL" id="OFSM01000016">
    <property type="protein sequence ID" value="SOY30427.1"/>
    <property type="molecule type" value="Genomic_DNA"/>
</dbReference>
<dbReference type="RefSeq" id="WP_103240462.1">
    <property type="nucleotide sequence ID" value="NZ_JANJZD010000001.1"/>
</dbReference>
<evidence type="ECO:0000256" key="9">
    <source>
        <dbReference type="RuleBase" id="RU004016"/>
    </source>
</evidence>
<keyword evidence="10" id="KW-1133">Transmembrane helix</keyword>
<dbReference type="GO" id="GO:0071555">
    <property type="term" value="P:cell wall organization"/>
    <property type="evidence" value="ECO:0007669"/>
    <property type="project" value="UniProtKB-KW"/>
</dbReference>
<feature type="transmembrane region" description="Helical" evidence="10">
    <location>
        <begin position="28"/>
        <end position="53"/>
    </location>
</feature>
<evidence type="ECO:0000259" key="11">
    <source>
        <dbReference type="Pfam" id="PF00768"/>
    </source>
</evidence>
<keyword evidence="10" id="KW-0812">Transmembrane</keyword>
<protein>
    <submittedName>
        <fullName evidence="12">D-alanyl-D-alanine carboxypeptidase DacF</fullName>
        <ecNumber evidence="12">3.4.16.4</ecNumber>
    </submittedName>
</protein>
<keyword evidence="2" id="KW-0732">Signal</keyword>
<keyword evidence="12" id="KW-0645">Protease</keyword>
<proteinExistence type="inferred from homology"/>
<feature type="active site" description="Proton acceptor" evidence="7">
    <location>
        <position position="166"/>
    </location>
</feature>
<dbReference type="AlphaFoldDB" id="A0A2K4ZIW9"/>
<keyword evidence="12" id="KW-0121">Carboxypeptidase</keyword>
<name>A0A2K4ZIW9_9FIRM</name>